<accession>A0A8D8QJ48</accession>
<sequence>MIASSPISCLVLVIVLAAHVNSKPVERHFDNQVNEDVSRFSKSIEVPVDSFQYYGGANNRRYLLIHPSGRTSISNKNPVVDFKGDNEDDDQDVGMEESPGDENQDSSSSSSPDDGVSVQLPPDNASVAEAKPVGLAIAGVGGVASSKPTGTAVVGPGGLALSRPVATAIAGVEGAEALVGIVGSKKEKIAAAAALKPTSKPTSGVTASKIATKKHSDDQIQLYNLALQNAMNQSSKKQLIFYPINES</sequence>
<dbReference type="EMBL" id="HBUF01604571">
    <property type="protein sequence ID" value="CAG6777226.1"/>
    <property type="molecule type" value="Transcribed_RNA"/>
</dbReference>
<feature type="domain" description="DUF4774" evidence="3">
    <location>
        <begin position="127"/>
        <end position="174"/>
    </location>
</feature>
<feature type="compositionally biased region" description="Acidic residues" evidence="1">
    <location>
        <begin position="86"/>
        <end position="104"/>
    </location>
</feature>
<organism evidence="4">
    <name type="scientific">Cacopsylla melanoneura</name>
    <dbReference type="NCBI Taxonomy" id="428564"/>
    <lineage>
        <taxon>Eukaryota</taxon>
        <taxon>Metazoa</taxon>
        <taxon>Ecdysozoa</taxon>
        <taxon>Arthropoda</taxon>
        <taxon>Hexapoda</taxon>
        <taxon>Insecta</taxon>
        <taxon>Pterygota</taxon>
        <taxon>Neoptera</taxon>
        <taxon>Paraneoptera</taxon>
        <taxon>Hemiptera</taxon>
        <taxon>Sternorrhyncha</taxon>
        <taxon>Psylloidea</taxon>
        <taxon>Psyllidae</taxon>
        <taxon>Psyllinae</taxon>
        <taxon>Cacopsylla</taxon>
    </lineage>
</organism>
<evidence type="ECO:0000259" key="3">
    <source>
        <dbReference type="Pfam" id="PF15999"/>
    </source>
</evidence>
<dbReference type="InterPro" id="IPR031942">
    <property type="entry name" value="DUF4774"/>
</dbReference>
<dbReference type="Pfam" id="PF15999">
    <property type="entry name" value="DUF4774"/>
    <property type="match status" value="1"/>
</dbReference>
<feature type="region of interest" description="Disordered" evidence="1">
    <location>
        <begin position="74"/>
        <end position="122"/>
    </location>
</feature>
<dbReference type="EMBL" id="HBUF01079765">
    <property type="protein sequence ID" value="CAG6632415.1"/>
    <property type="molecule type" value="Transcribed_RNA"/>
</dbReference>
<evidence type="ECO:0000256" key="2">
    <source>
        <dbReference type="SAM" id="SignalP"/>
    </source>
</evidence>
<protein>
    <recommendedName>
        <fullName evidence="3">DUF4774 domain-containing protein</fullName>
    </recommendedName>
</protein>
<dbReference type="EMBL" id="HBUF01412047">
    <property type="protein sequence ID" value="CAG6739219.1"/>
    <property type="molecule type" value="Transcribed_RNA"/>
</dbReference>
<feature type="signal peptide" evidence="2">
    <location>
        <begin position="1"/>
        <end position="22"/>
    </location>
</feature>
<evidence type="ECO:0000256" key="1">
    <source>
        <dbReference type="SAM" id="MobiDB-lite"/>
    </source>
</evidence>
<dbReference type="AlphaFoldDB" id="A0A8D8QJ48"/>
<proteinExistence type="predicted"/>
<keyword evidence="2" id="KW-0732">Signal</keyword>
<feature type="compositionally biased region" description="Low complexity" evidence="1">
    <location>
        <begin position="105"/>
        <end position="119"/>
    </location>
</feature>
<feature type="chain" id="PRO_5035638709" description="DUF4774 domain-containing protein" evidence="2">
    <location>
        <begin position="23"/>
        <end position="247"/>
    </location>
</feature>
<reference evidence="4" key="1">
    <citation type="submission" date="2021-05" db="EMBL/GenBank/DDBJ databases">
        <authorList>
            <person name="Alioto T."/>
            <person name="Alioto T."/>
            <person name="Gomez Garrido J."/>
        </authorList>
    </citation>
    <scope>NUCLEOTIDE SEQUENCE</scope>
</reference>
<name>A0A8D8QJ48_9HEMI</name>
<dbReference type="EMBL" id="HBUF01257992">
    <property type="protein sequence ID" value="CAG6682123.1"/>
    <property type="molecule type" value="Transcribed_RNA"/>
</dbReference>
<evidence type="ECO:0000313" key="4">
    <source>
        <dbReference type="EMBL" id="CAG6632415.1"/>
    </source>
</evidence>